<keyword evidence="2" id="KW-1185">Reference proteome</keyword>
<dbReference type="Gene3D" id="3.30.160.20">
    <property type="match status" value="1"/>
</dbReference>
<gene>
    <name evidence="1" type="ORF">AYI68_g2184</name>
</gene>
<dbReference type="EMBL" id="LSSL01000799">
    <property type="protein sequence ID" value="OLY83670.1"/>
    <property type="molecule type" value="Genomic_DNA"/>
</dbReference>
<evidence type="ECO:0000313" key="1">
    <source>
        <dbReference type="EMBL" id="OLY83670.1"/>
    </source>
</evidence>
<reference evidence="1 2" key="1">
    <citation type="journal article" date="2016" name="Mol. Biol. Evol.">
        <title>Genome-Wide Survey of Gut Fungi (Harpellales) Reveals the First Horizontally Transferred Ubiquitin Gene from a Mosquito Host.</title>
        <authorList>
            <person name="Wang Y."/>
            <person name="White M.M."/>
            <person name="Kvist S."/>
            <person name="Moncalvo J.M."/>
        </authorList>
    </citation>
    <scope>NUCLEOTIDE SEQUENCE [LARGE SCALE GENOMIC DNA]</scope>
    <source>
        <strain evidence="1 2">ALG-7-W6</strain>
    </source>
</reference>
<sequence>MLQFASKVNKKGEYTVFSERTRSQLNNTQDCYDKLILDLKSAAEFPKDPSQEQIERIFTNWLAPFPSQLYWEI</sequence>
<dbReference type="AlphaFoldDB" id="A0A1R0H3F2"/>
<accession>A0A1R0H3F2</accession>
<comment type="caution">
    <text evidence="1">The sequence shown here is derived from an EMBL/GenBank/DDBJ whole genome shotgun (WGS) entry which is preliminary data.</text>
</comment>
<dbReference type="Proteomes" id="UP000187455">
    <property type="component" value="Unassembled WGS sequence"/>
</dbReference>
<name>A0A1R0H3F2_9FUNG</name>
<evidence type="ECO:0000313" key="2">
    <source>
        <dbReference type="Proteomes" id="UP000187455"/>
    </source>
</evidence>
<dbReference type="STRING" id="133383.A0A1R0H3F2"/>
<organism evidence="1 2">
    <name type="scientific">Smittium mucronatum</name>
    <dbReference type="NCBI Taxonomy" id="133383"/>
    <lineage>
        <taxon>Eukaryota</taxon>
        <taxon>Fungi</taxon>
        <taxon>Fungi incertae sedis</taxon>
        <taxon>Zoopagomycota</taxon>
        <taxon>Kickxellomycotina</taxon>
        <taxon>Harpellomycetes</taxon>
        <taxon>Harpellales</taxon>
        <taxon>Legeriomycetaceae</taxon>
        <taxon>Smittium</taxon>
    </lineage>
</organism>
<dbReference type="OrthoDB" id="270639at2759"/>
<protein>
    <submittedName>
        <fullName evidence="1">Uncharacterized protein</fullName>
    </submittedName>
</protein>
<proteinExistence type="predicted"/>